<dbReference type="Proteomes" id="UP000027920">
    <property type="component" value="Unassembled WGS sequence"/>
</dbReference>
<dbReference type="Gene3D" id="3.40.50.150">
    <property type="entry name" value="Vaccinia Virus protein VP39"/>
    <property type="match status" value="1"/>
</dbReference>
<dbReference type="GeneID" id="25282073"/>
<dbReference type="Pfam" id="PF13847">
    <property type="entry name" value="Methyltransf_31"/>
    <property type="match status" value="1"/>
</dbReference>
<evidence type="ECO:0000313" key="2">
    <source>
        <dbReference type="EMBL" id="KEF56969.1"/>
    </source>
</evidence>
<sequence length="273" mass="29592">MASSQPPASTYTQGHSASAIASHTSRTVYNSAAFLLPHIKPNFTIIDLGCGPGTITCGFSSLVPEGSVIGVDGSSTIIEQARRRAVDLGSRNLNFLVADITHPLPFENDSVDVIYIHQTLCHIPSPVPVVQEAWRVLKPGGLIAMREYDHMSWYPRFPGVDAYTAGLNRSISASGAQGAESGRRLHAWAAQAGFSKAKMQVSAGTTCHVAAEAKWWAEVSIGRLEGEIGSNWLNSGTVKSQDDIEIMKRDLRLWGENEEAWYTALQGEVLAWK</sequence>
<dbReference type="GO" id="GO:0008168">
    <property type="term" value="F:methyltransferase activity"/>
    <property type="evidence" value="ECO:0007669"/>
    <property type="project" value="TreeGrafter"/>
</dbReference>
<dbReference type="SUPFAM" id="SSF53335">
    <property type="entry name" value="S-adenosyl-L-methionine-dependent methyltransferases"/>
    <property type="match status" value="1"/>
</dbReference>
<dbReference type="PANTHER" id="PTHR43591">
    <property type="entry name" value="METHYLTRANSFERASE"/>
    <property type="match status" value="1"/>
</dbReference>
<keyword evidence="3" id="KW-1185">Reference proteome</keyword>
<organism evidence="2 3">
    <name type="scientific">Exophiala aquamarina CBS 119918</name>
    <dbReference type="NCBI Taxonomy" id="1182545"/>
    <lineage>
        <taxon>Eukaryota</taxon>
        <taxon>Fungi</taxon>
        <taxon>Dikarya</taxon>
        <taxon>Ascomycota</taxon>
        <taxon>Pezizomycotina</taxon>
        <taxon>Eurotiomycetes</taxon>
        <taxon>Chaetothyriomycetidae</taxon>
        <taxon>Chaetothyriales</taxon>
        <taxon>Herpotrichiellaceae</taxon>
        <taxon>Exophiala</taxon>
    </lineage>
</organism>
<gene>
    <name evidence="2" type="ORF">A1O9_07159</name>
</gene>
<dbReference type="AlphaFoldDB" id="A0A072PA33"/>
<dbReference type="VEuPathDB" id="FungiDB:A1O9_07159"/>
<feature type="domain" description="Methyltransferase" evidence="1">
    <location>
        <begin position="40"/>
        <end position="155"/>
    </location>
</feature>
<dbReference type="RefSeq" id="XP_013259559.1">
    <property type="nucleotide sequence ID" value="XM_013404105.1"/>
</dbReference>
<reference evidence="2 3" key="1">
    <citation type="submission" date="2013-03" db="EMBL/GenBank/DDBJ databases">
        <title>The Genome Sequence of Exophiala aquamarina CBS 119918.</title>
        <authorList>
            <consortium name="The Broad Institute Genomics Platform"/>
            <person name="Cuomo C."/>
            <person name="de Hoog S."/>
            <person name="Gorbushina A."/>
            <person name="Walker B."/>
            <person name="Young S.K."/>
            <person name="Zeng Q."/>
            <person name="Gargeya S."/>
            <person name="Fitzgerald M."/>
            <person name="Haas B."/>
            <person name="Abouelleil A."/>
            <person name="Allen A.W."/>
            <person name="Alvarado L."/>
            <person name="Arachchi H.M."/>
            <person name="Berlin A.M."/>
            <person name="Chapman S.B."/>
            <person name="Gainer-Dewar J."/>
            <person name="Goldberg J."/>
            <person name="Griggs A."/>
            <person name="Gujja S."/>
            <person name="Hansen M."/>
            <person name="Howarth C."/>
            <person name="Imamovic A."/>
            <person name="Ireland A."/>
            <person name="Larimer J."/>
            <person name="McCowan C."/>
            <person name="Murphy C."/>
            <person name="Pearson M."/>
            <person name="Poon T.W."/>
            <person name="Priest M."/>
            <person name="Roberts A."/>
            <person name="Saif S."/>
            <person name="Shea T."/>
            <person name="Sisk P."/>
            <person name="Sykes S."/>
            <person name="Wortman J."/>
            <person name="Nusbaum C."/>
            <person name="Birren B."/>
        </authorList>
    </citation>
    <scope>NUCLEOTIDE SEQUENCE [LARGE SCALE GENOMIC DNA]</scope>
    <source>
        <strain evidence="2 3">CBS 119918</strain>
    </source>
</reference>
<dbReference type="InterPro" id="IPR029063">
    <property type="entry name" value="SAM-dependent_MTases_sf"/>
</dbReference>
<accession>A0A072PA33</accession>
<dbReference type="HOGENOM" id="CLU_057148_1_0_1"/>
<dbReference type="STRING" id="1182545.A0A072PA33"/>
<dbReference type="EMBL" id="AMGV01000005">
    <property type="protein sequence ID" value="KEF56969.1"/>
    <property type="molecule type" value="Genomic_DNA"/>
</dbReference>
<dbReference type="PANTHER" id="PTHR43591:SF24">
    <property type="entry name" value="2-METHOXY-6-POLYPRENYL-1,4-BENZOQUINOL METHYLASE, MITOCHONDRIAL"/>
    <property type="match status" value="1"/>
</dbReference>
<name>A0A072PA33_9EURO</name>
<dbReference type="InterPro" id="IPR025714">
    <property type="entry name" value="Methyltranfer_dom"/>
</dbReference>
<proteinExistence type="predicted"/>
<comment type="caution">
    <text evidence="2">The sequence shown here is derived from an EMBL/GenBank/DDBJ whole genome shotgun (WGS) entry which is preliminary data.</text>
</comment>
<protein>
    <recommendedName>
        <fullName evidence="1">Methyltransferase domain-containing protein</fullName>
    </recommendedName>
</protein>
<dbReference type="CDD" id="cd02440">
    <property type="entry name" value="AdoMet_MTases"/>
    <property type="match status" value="1"/>
</dbReference>
<dbReference type="OrthoDB" id="10017101at2759"/>
<evidence type="ECO:0000259" key="1">
    <source>
        <dbReference type="Pfam" id="PF13847"/>
    </source>
</evidence>
<evidence type="ECO:0000313" key="3">
    <source>
        <dbReference type="Proteomes" id="UP000027920"/>
    </source>
</evidence>